<name>A0A2L2XBB2_9FIRM</name>
<gene>
    <name evidence="1" type="ORF">DCCM_2590</name>
</gene>
<comment type="caution">
    <text evidence="1">The sequence shown here is derived from an EMBL/GenBank/DDBJ whole genome shotgun (WGS) entry which is preliminary data.</text>
</comment>
<evidence type="ECO:0000313" key="2">
    <source>
        <dbReference type="Proteomes" id="UP000239549"/>
    </source>
</evidence>
<evidence type="ECO:0000313" key="1">
    <source>
        <dbReference type="EMBL" id="GBF33488.1"/>
    </source>
</evidence>
<organism evidence="1 2">
    <name type="scientific">Desulfocucumis palustris</name>
    <dbReference type="NCBI Taxonomy" id="1898651"/>
    <lineage>
        <taxon>Bacteria</taxon>
        <taxon>Bacillati</taxon>
        <taxon>Bacillota</taxon>
        <taxon>Clostridia</taxon>
        <taxon>Eubacteriales</taxon>
        <taxon>Desulfocucumaceae</taxon>
        <taxon>Desulfocucumis</taxon>
    </lineage>
</organism>
<sequence length="64" mass="7134">MESTAAGISRGAEHYEIDQYCAGAGVFIIEKIAHLDILIRETGNKPVTLPFRLIRKGCRNFRGE</sequence>
<dbReference type="AlphaFoldDB" id="A0A2L2XBB2"/>
<keyword evidence="2" id="KW-1185">Reference proteome</keyword>
<reference evidence="2" key="1">
    <citation type="submission" date="2018-02" db="EMBL/GenBank/DDBJ databases">
        <title>Genome sequence of Desulfocucumis palustris strain NAW-5.</title>
        <authorList>
            <person name="Watanabe M."/>
            <person name="Kojima H."/>
            <person name="Fukui M."/>
        </authorList>
    </citation>
    <scope>NUCLEOTIDE SEQUENCE [LARGE SCALE GENOMIC DNA]</scope>
    <source>
        <strain evidence="2">NAW-5</strain>
    </source>
</reference>
<dbReference type="Proteomes" id="UP000239549">
    <property type="component" value="Unassembled WGS sequence"/>
</dbReference>
<proteinExistence type="predicted"/>
<protein>
    <submittedName>
        <fullName evidence="1">Uncharacterized protein</fullName>
    </submittedName>
</protein>
<dbReference type="EMBL" id="BFAV01000102">
    <property type="protein sequence ID" value="GBF33488.1"/>
    <property type="molecule type" value="Genomic_DNA"/>
</dbReference>
<accession>A0A2L2XBB2</accession>